<evidence type="ECO:0000313" key="2">
    <source>
        <dbReference type="Proteomes" id="UP000617628"/>
    </source>
</evidence>
<reference evidence="1" key="1">
    <citation type="submission" date="2021-01" db="EMBL/GenBank/DDBJ databases">
        <title>Modified the classification status of verrucomicrobia.</title>
        <authorList>
            <person name="Feng X."/>
        </authorList>
    </citation>
    <scope>NUCLEOTIDE SEQUENCE</scope>
    <source>
        <strain evidence="1">KCTC 13126</strain>
    </source>
</reference>
<accession>A0A934S2E8</accession>
<dbReference type="AlphaFoldDB" id="A0A934S2E8"/>
<comment type="caution">
    <text evidence="1">The sequence shown here is derived from an EMBL/GenBank/DDBJ whole genome shotgun (WGS) entry which is preliminary data.</text>
</comment>
<proteinExistence type="predicted"/>
<evidence type="ECO:0000313" key="1">
    <source>
        <dbReference type="EMBL" id="MBK1879945.1"/>
    </source>
</evidence>
<protein>
    <submittedName>
        <fullName evidence="1">Uncharacterized protein</fullName>
    </submittedName>
</protein>
<dbReference type="EMBL" id="JAENIL010000064">
    <property type="protein sequence ID" value="MBK1879945.1"/>
    <property type="molecule type" value="Genomic_DNA"/>
</dbReference>
<dbReference type="RefSeq" id="WP_200358347.1">
    <property type="nucleotide sequence ID" value="NZ_JAENIL010000064.1"/>
</dbReference>
<keyword evidence="2" id="KW-1185">Reference proteome</keyword>
<name>A0A934S2E8_9BACT</name>
<gene>
    <name evidence="1" type="ORF">JIN87_23880</name>
</gene>
<organism evidence="1 2">
    <name type="scientific">Pelagicoccus mobilis</name>
    <dbReference type="NCBI Taxonomy" id="415221"/>
    <lineage>
        <taxon>Bacteria</taxon>
        <taxon>Pseudomonadati</taxon>
        <taxon>Verrucomicrobiota</taxon>
        <taxon>Opitutia</taxon>
        <taxon>Puniceicoccales</taxon>
        <taxon>Pelagicoccaceae</taxon>
        <taxon>Pelagicoccus</taxon>
    </lineage>
</organism>
<dbReference type="Proteomes" id="UP000617628">
    <property type="component" value="Unassembled WGS sequence"/>
</dbReference>
<sequence length="343" mass="37424">MISAKKNNFIVEFRPSTIRAARISSETAPTVIEDLVEIDLTRESDPASAIRDFAGAKSNAYMHASCSVFPEGRVVRQLLLDAQRGKEAEFVMDFLKKTVGVDPDSFAAYCLSAETGADVDLGQHNKKNLLICGATNDEIVAVQNQLVDHAIYPSRLEFGTVGTIGTIKDAVGSDEGRSPVLFLEIDVESTNAVIVGPKGVEMARRIDFGAKDIALALKEEMNLKDEAAAEKILSSRDFDLGSIAAKLMRKLLRELQSSIGFFEVQTGSSVSELYCLKDGKTLPWLETSICDLLNLSPLALDLHKWLESKEISFGSEEVLERVDVTWFSILSLVLELGSGEADS</sequence>